<organism evidence="1 2">
    <name type="scientific">Romanomermis culicivorax</name>
    <name type="common">Nematode worm</name>
    <dbReference type="NCBI Taxonomy" id="13658"/>
    <lineage>
        <taxon>Eukaryota</taxon>
        <taxon>Metazoa</taxon>
        <taxon>Ecdysozoa</taxon>
        <taxon>Nematoda</taxon>
        <taxon>Enoplea</taxon>
        <taxon>Dorylaimia</taxon>
        <taxon>Mermithida</taxon>
        <taxon>Mermithoidea</taxon>
        <taxon>Mermithidae</taxon>
        <taxon>Romanomermis</taxon>
    </lineage>
</organism>
<dbReference type="Proteomes" id="UP000887565">
    <property type="component" value="Unplaced"/>
</dbReference>
<sequence>MSAEMRLMTNRNEGCPIKWLRNIIINKIKLPAKPKTAKNSNSIKTNQSPQSISENLHYCIIDPKSIAAGIMPDFLRTNQAFTKPEEIISLKLPWEFFPFPEYNLKKTIYQKDQNRHQGETEQETTKNFNFYANLAAKESFAENISENKVYSVPCLGCPQLNFYAVQVFLPRPRKWPVLSDSMGIKHFNKANGCRVEKTPQMTRKRSKEMAFKKDATLLFREQNPKISGGSTH</sequence>
<evidence type="ECO:0000313" key="1">
    <source>
        <dbReference type="Proteomes" id="UP000887565"/>
    </source>
</evidence>
<proteinExistence type="predicted"/>
<accession>A0A915IZL7</accession>
<evidence type="ECO:0000313" key="2">
    <source>
        <dbReference type="WBParaSite" id="nRc.2.0.1.t19651-RA"/>
    </source>
</evidence>
<name>A0A915IZL7_ROMCU</name>
<protein>
    <submittedName>
        <fullName evidence="2">Uncharacterized protein</fullName>
    </submittedName>
</protein>
<keyword evidence="1" id="KW-1185">Reference proteome</keyword>
<reference evidence="2" key="1">
    <citation type="submission" date="2022-11" db="UniProtKB">
        <authorList>
            <consortium name="WormBaseParasite"/>
        </authorList>
    </citation>
    <scope>IDENTIFICATION</scope>
</reference>
<dbReference type="WBParaSite" id="nRc.2.0.1.t19651-RA">
    <property type="protein sequence ID" value="nRc.2.0.1.t19651-RA"/>
    <property type="gene ID" value="nRc.2.0.1.g19651"/>
</dbReference>
<dbReference type="AlphaFoldDB" id="A0A915IZL7"/>